<organism evidence="1">
    <name type="scientific">uncultured Caudovirales phage</name>
    <dbReference type="NCBI Taxonomy" id="2100421"/>
    <lineage>
        <taxon>Viruses</taxon>
        <taxon>Duplodnaviria</taxon>
        <taxon>Heunggongvirae</taxon>
        <taxon>Uroviricota</taxon>
        <taxon>Caudoviricetes</taxon>
        <taxon>Peduoviridae</taxon>
        <taxon>Maltschvirus</taxon>
        <taxon>Maltschvirus maltsch</taxon>
    </lineage>
</organism>
<accession>A0A6J5NAJ2</accession>
<gene>
    <name evidence="1" type="ORF">UFOVP630_18</name>
</gene>
<sequence length="69" mass="8194">MIVTNNTNNMTQKERNWMIEAIVKCIPLVVFQHEEDKLQMMMAKYVNPKTIITPNELKEDMTYIDKIYG</sequence>
<reference evidence="1" key="1">
    <citation type="submission" date="2020-04" db="EMBL/GenBank/DDBJ databases">
        <authorList>
            <person name="Chiriac C."/>
            <person name="Salcher M."/>
            <person name="Ghai R."/>
            <person name="Kavagutti S V."/>
        </authorList>
    </citation>
    <scope>NUCLEOTIDE SEQUENCE</scope>
</reference>
<proteinExistence type="predicted"/>
<protein>
    <submittedName>
        <fullName evidence="1">Uncharacterized protein</fullName>
    </submittedName>
</protein>
<evidence type="ECO:0000313" key="1">
    <source>
        <dbReference type="EMBL" id="CAB4154111.1"/>
    </source>
</evidence>
<name>A0A6J5NAJ2_9CAUD</name>
<dbReference type="EMBL" id="LR796607">
    <property type="protein sequence ID" value="CAB4154111.1"/>
    <property type="molecule type" value="Genomic_DNA"/>
</dbReference>